<evidence type="ECO:0000313" key="2">
    <source>
        <dbReference type="EMBL" id="OMG75177.1"/>
    </source>
</evidence>
<accession>A0A1R1JIG2</accession>
<proteinExistence type="predicted"/>
<evidence type="ECO:0000256" key="1">
    <source>
        <dbReference type="SAM" id="MobiDB-lite"/>
    </source>
</evidence>
<feature type="compositionally biased region" description="Basic and acidic residues" evidence="1">
    <location>
        <begin position="28"/>
        <end position="44"/>
    </location>
</feature>
<name>A0A1R1JIG2_9BURK</name>
<comment type="caution">
    <text evidence="2">The sequence shown here is derived from an EMBL/GenBank/DDBJ whole genome shotgun (WGS) entry which is preliminary data.</text>
</comment>
<sequence length="68" mass="7770">MEKYQTESENSEYAWHVDAGDALVRGSVRIERRPIDRSRSEDATRVPMTSRNAAKTRDADPPQHAISR</sequence>
<reference evidence="2 3" key="1">
    <citation type="submission" date="2017-01" db="EMBL/GenBank/DDBJ databases">
        <title>Phylogeographic, genomic and meropenem susceptibility analysis of Burkholderia ubonensis.</title>
        <authorList>
            <person name="Price E.P."/>
            <person name="Sarovich D.S."/>
            <person name="Webb J.R."/>
            <person name="Hall C.M."/>
            <person name="Sahl J.W."/>
            <person name="Kaestli M."/>
            <person name="Mayo M."/>
            <person name="Harrington G."/>
            <person name="Baker A.L."/>
            <person name="Sidak-Loftis L.C."/>
            <person name="Lummis M."/>
            <person name="Schupp J.M."/>
            <person name="Gillece J.D."/>
            <person name="Tuanyok A."/>
            <person name="Warner J."/>
            <person name="Busch J.D."/>
            <person name="Keim P."/>
            <person name="Currie B.J."/>
            <person name="Wagner D.M."/>
        </authorList>
    </citation>
    <scope>NUCLEOTIDE SEQUENCE [LARGE SCALE GENOMIC DNA]</scope>
    <source>
        <strain evidence="2 3">A21</strain>
    </source>
</reference>
<dbReference type="AlphaFoldDB" id="A0A1R1JIG2"/>
<organism evidence="2 3">
    <name type="scientific">Burkholderia ubonensis</name>
    <dbReference type="NCBI Taxonomy" id="101571"/>
    <lineage>
        <taxon>Bacteria</taxon>
        <taxon>Pseudomonadati</taxon>
        <taxon>Pseudomonadota</taxon>
        <taxon>Betaproteobacteria</taxon>
        <taxon>Burkholderiales</taxon>
        <taxon>Burkholderiaceae</taxon>
        <taxon>Burkholderia</taxon>
        <taxon>Burkholderia cepacia complex</taxon>
    </lineage>
</organism>
<dbReference type="Proteomes" id="UP000187194">
    <property type="component" value="Unassembled WGS sequence"/>
</dbReference>
<evidence type="ECO:0000313" key="3">
    <source>
        <dbReference type="Proteomes" id="UP000187194"/>
    </source>
</evidence>
<protein>
    <submittedName>
        <fullName evidence="2">Uncharacterized protein</fullName>
    </submittedName>
</protein>
<gene>
    <name evidence="2" type="ORF">BW685_00525</name>
</gene>
<dbReference type="EMBL" id="MTJZ01000001">
    <property type="protein sequence ID" value="OMG75177.1"/>
    <property type="molecule type" value="Genomic_DNA"/>
</dbReference>
<feature type="region of interest" description="Disordered" evidence="1">
    <location>
        <begin position="28"/>
        <end position="68"/>
    </location>
</feature>